<name>A0ACC3DW28_9PEZI</name>
<evidence type="ECO:0000313" key="1">
    <source>
        <dbReference type="EMBL" id="KAK3080776.1"/>
    </source>
</evidence>
<comment type="caution">
    <text evidence="1">The sequence shown here is derived from an EMBL/GenBank/DDBJ whole genome shotgun (WGS) entry which is preliminary data.</text>
</comment>
<accession>A0ACC3DW28</accession>
<evidence type="ECO:0000313" key="2">
    <source>
        <dbReference type="Proteomes" id="UP001186974"/>
    </source>
</evidence>
<protein>
    <submittedName>
        <fullName evidence="1">Uncharacterized protein</fullName>
    </submittedName>
</protein>
<proteinExistence type="predicted"/>
<sequence>MITLRDNEEAYNRYTLRPRILRNVSSFDFSTALFGIRTTQRIIERAESERMNHGSVQDVQLTFQSESGYKAVFVSVDLPVLGTRVNESCNNFSITRGRDVPGLGS</sequence>
<dbReference type="EMBL" id="JAWDJW010000406">
    <property type="protein sequence ID" value="KAK3080776.1"/>
    <property type="molecule type" value="Genomic_DNA"/>
</dbReference>
<gene>
    <name evidence="1" type="ORF">LTS18_013231</name>
</gene>
<reference evidence="1" key="1">
    <citation type="submission" date="2024-09" db="EMBL/GenBank/DDBJ databases">
        <title>Black Yeasts Isolated from many extreme environments.</title>
        <authorList>
            <person name="Coleine C."/>
            <person name="Stajich J.E."/>
            <person name="Selbmann L."/>
        </authorList>
    </citation>
    <scope>NUCLEOTIDE SEQUENCE</scope>
    <source>
        <strain evidence="1">CCFEE 5737</strain>
    </source>
</reference>
<organism evidence="1 2">
    <name type="scientific">Coniosporium uncinatum</name>
    <dbReference type="NCBI Taxonomy" id="93489"/>
    <lineage>
        <taxon>Eukaryota</taxon>
        <taxon>Fungi</taxon>
        <taxon>Dikarya</taxon>
        <taxon>Ascomycota</taxon>
        <taxon>Pezizomycotina</taxon>
        <taxon>Dothideomycetes</taxon>
        <taxon>Dothideomycetes incertae sedis</taxon>
        <taxon>Coniosporium</taxon>
    </lineage>
</organism>
<keyword evidence="2" id="KW-1185">Reference proteome</keyword>
<dbReference type="Proteomes" id="UP001186974">
    <property type="component" value="Unassembled WGS sequence"/>
</dbReference>